<evidence type="ECO:0000256" key="2">
    <source>
        <dbReference type="ARBA" id="ARBA00022980"/>
    </source>
</evidence>
<evidence type="ECO:0000313" key="5">
    <source>
        <dbReference type="EMBL" id="OGI88141.1"/>
    </source>
</evidence>
<organism evidence="5 6">
    <name type="scientific">Candidatus Nomurabacteria bacterium RIFCSPLOWO2_01_FULL_33_24</name>
    <dbReference type="NCBI Taxonomy" id="1801765"/>
    <lineage>
        <taxon>Bacteria</taxon>
        <taxon>Candidatus Nomuraibacteriota</taxon>
    </lineage>
</organism>
<gene>
    <name evidence="4" type="primary">rplW</name>
    <name evidence="5" type="ORF">A2995_00180</name>
</gene>
<name>A0A1F6X209_9BACT</name>
<dbReference type="AlphaFoldDB" id="A0A1F6X209"/>
<dbReference type="InterPro" id="IPR012677">
    <property type="entry name" value="Nucleotide-bd_a/b_plait_sf"/>
</dbReference>
<dbReference type="SUPFAM" id="SSF54189">
    <property type="entry name" value="Ribosomal proteins S24e, L23 and L15e"/>
    <property type="match status" value="1"/>
</dbReference>
<proteinExistence type="inferred from homology"/>
<keyword evidence="4" id="KW-0694">RNA-binding</keyword>
<keyword evidence="3 4" id="KW-0687">Ribonucleoprotein</keyword>
<dbReference type="GO" id="GO:1990904">
    <property type="term" value="C:ribonucleoprotein complex"/>
    <property type="evidence" value="ECO:0007669"/>
    <property type="project" value="UniProtKB-KW"/>
</dbReference>
<protein>
    <recommendedName>
        <fullName evidence="4">Large ribosomal subunit protein uL23</fullName>
    </recommendedName>
</protein>
<dbReference type="Gene3D" id="3.30.70.330">
    <property type="match status" value="1"/>
</dbReference>
<keyword evidence="2 4" id="KW-0689">Ribosomal protein</keyword>
<evidence type="ECO:0000256" key="1">
    <source>
        <dbReference type="ARBA" id="ARBA00006700"/>
    </source>
</evidence>
<accession>A0A1F6X209</accession>
<dbReference type="HAMAP" id="MF_01369_B">
    <property type="entry name" value="Ribosomal_uL23_B"/>
    <property type="match status" value="1"/>
</dbReference>
<evidence type="ECO:0000313" key="6">
    <source>
        <dbReference type="Proteomes" id="UP000185809"/>
    </source>
</evidence>
<dbReference type="Pfam" id="PF00276">
    <property type="entry name" value="Ribosomal_L23"/>
    <property type="match status" value="1"/>
</dbReference>
<comment type="caution">
    <text evidence="5">The sequence shown here is derived from an EMBL/GenBank/DDBJ whole genome shotgun (WGS) entry which is preliminary data.</text>
</comment>
<keyword evidence="4" id="KW-0699">rRNA-binding</keyword>
<comment type="subunit">
    <text evidence="4">Part of the 50S ribosomal subunit. Contacts protein L29, and trigger factor when it is bound to the ribosome.</text>
</comment>
<dbReference type="GO" id="GO:0006412">
    <property type="term" value="P:translation"/>
    <property type="evidence" value="ECO:0007669"/>
    <property type="project" value="UniProtKB-UniRule"/>
</dbReference>
<dbReference type="GO" id="GO:0005840">
    <property type="term" value="C:ribosome"/>
    <property type="evidence" value="ECO:0007669"/>
    <property type="project" value="UniProtKB-KW"/>
</dbReference>
<reference evidence="5 6" key="1">
    <citation type="journal article" date="2016" name="Nat. Commun.">
        <title>Thousands of microbial genomes shed light on interconnected biogeochemical processes in an aquifer system.</title>
        <authorList>
            <person name="Anantharaman K."/>
            <person name="Brown C.T."/>
            <person name="Hug L.A."/>
            <person name="Sharon I."/>
            <person name="Castelle C.J."/>
            <person name="Probst A.J."/>
            <person name="Thomas B.C."/>
            <person name="Singh A."/>
            <person name="Wilkins M.J."/>
            <person name="Karaoz U."/>
            <person name="Brodie E.L."/>
            <person name="Williams K.H."/>
            <person name="Hubbard S.S."/>
            <person name="Banfield J.F."/>
        </authorList>
    </citation>
    <scope>NUCLEOTIDE SEQUENCE [LARGE SCALE GENOMIC DNA]</scope>
</reference>
<sequence>MKSINKIIKRPRITEKASMLTENSVYTFDIAPKTTKIEIKDAIRKLYKVDPIKIRIASVPAKNVFIRGKKGIKKGGRKAMVYLKLGDKIEFI</sequence>
<evidence type="ECO:0000256" key="3">
    <source>
        <dbReference type="ARBA" id="ARBA00023274"/>
    </source>
</evidence>
<evidence type="ECO:0000256" key="4">
    <source>
        <dbReference type="HAMAP-Rule" id="MF_01369"/>
    </source>
</evidence>
<dbReference type="GO" id="GO:0003735">
    <property type="term" value="F:structural constituent of ribosome"/>
    <property type="evidence" value="ECO:0007669"/>
    <property type="project" value="InterPro"/>
</dbReference>
<comment type="similarity">
    <text evidence="1 4">Belongs to the universal ribosomal protein uL23 family.</text>
</comment>
<comment type="function">
    <text evidence="4">One of the early assembly proteins it binds 23S rRNA. One of the proteins that surrounds the polypeptide exit tunnel on the outside of the ribosome. Forms the main docking site for trigger factor binding to the ribosome.</text>
</comment>
<dbReference type="InterPro" id="IPR012678">
    <property type="entry name" value="Ribosomal_uL23/eL15/eS24_sf"/>
</dbReference>
<dbReference type="Proteomes" id="UP000185809">
    <property type="component" value="Unassembled WGS sequence"/>
</dbReference>
<dbReference type="InterPro" id="IPR013025">
    <property type="entry name" value="Ribosomal_uL23-like"/>
</dbReference>
<dbReference type="EMBL" id="MFUP01000005">
    <property type="protein sequence ID" value="OGI88141.1"/>
    <property type="molecule type" value="Genomic_DNA"/>
</dbReference>
<dbReference type="GO" id="GO:0019843">
    <property type="term" value="F:rRNA binding"/>
    <property type="evidence" value="ECO:0007669"/>
    <property type="project" value="UniProtKB-UniRule"/>
</dbReference>